<organism evidence="1 2">
    <name type="scientific">Alistipes finegoldii (strain DSM 17242 / JCM 16770 / CCUG 46020 / CIP 107999 / KCTC 15236 / AHN 2437)</name>
    <dbReference type="NCBI Taxonomy" id="679935"/>
    <lineage>
        <taxon>Bacteria</taxon>
        <taxon>Pseudomonadati</taxon>
        <taxon>Bacteroidota</taxon>
        <taxon>Bacteroidia</taxon>
        <taxon>Bacteroidales</taxon>
        <taxon>Rikenellaceae</taxon>
        <taxon>Alistipes</taxon>
    </lineage>
</organism>
<reference evidence="2" key="1">
    <citation type="journal article" date="2013" name="Stand. Genomic Sci.">
        <title>Complete genome sequence of the bile-resistant pigment-producing anaerobe Alistipes finegoldii type strain (AHN2437(T)).</title>
        <authorList>
            <person name="Mavromatis K."/>
            <person name="Stackebrandt E."/>
            <person name="Munk C."/>
            <person name="Lapidus A."/>
            <person name="Nolan M."/>
            <person name="Lucas S."/>
            <person name="Hammon N."/>
            <person name="Deshpande S."/>
            <person name="Cheng J.F."/>
            <person name="Tapia R."/>
            <person name="Goodwin L.A."/>
            <person name="Pitluck S."/>
            <person name="Liolios K."/>
            <person name="Pagani I."/>
            <person name="Ivanova N."/>
            <person name="Mikhailova N."/>
            <person name="Huntemann M."/>
            <person name="Pati A."/>
            <person name="Chen A."/>
            <person name="Palaniappan K."/>
            <person name="Land M."/>
            <person name="Hauser L."/>
            <person name="Rohde M."/>
            <person name="Gronow S."/>
            <person name="Goker M."/>
            <person name="Detter J.C."/>
            <person name="Bristow J."/>
            <person name="Eisen J.A."/>
            <person name="Markowitz V."/>
            <person name="Hugenholtz P."/>
            <person name="Kyrpides N.C."/>
            <person name="Klenk H.P."/>
            <person name="Woyke T."/>
        </authorList>
    </citation>
    <scope>NUCLEOTIDE SEQUENCE</scope>
    <source>
        <strain evidence="2">DSM 17242 / JCM 16770 / AHN 2437 / CCUG 46020 / CIP 107999</strain>
    </source>
</reference>
<gene>
    <name evidence="1" type="ordered locus">Alfi_2010</name>
</gene>
<dbReference type="AlphaFoldDB" id="I3YMV0"/>
<name>I3YMV0_ALIFI</name>
<proteinExistence type="predicted"/>
<evidence type="ECO:0000313" key="1">
    <source>
        <dbReference type="EMBL" id="AFL78318.1"/>
    </source>
</evidence>
<protein>
    <submittedName>
        <fullName evidence="1">Uncharacterized protein</fullName>
    </submittedName>
</protein>
<dbReference type="HOGENOM" id="CLU_3148683_0_0_10"/>
<dbReference type="EMBL" id="CP003274">
    <property type="protein sequence ID" value="AFL78318.1"/>
    <property type="molecule type" value="Genomic_DNA"/>
</dbReference>
<sequence>MDYSRIYRKKSGALSVRRCCRESVGYYHITWMPYASMPLPSEVEATST</sequence>
<dbReference type="KEGG" id="afd:Alfi_2010"/>
<accession>I3YMV0</accession>
<dbReference type="Proteomes" id="UP000006052">
    <property type="component" value="Chromosome"/>
</dbReference>
<evidence type="ECO:0000313" key="2">
    <source>
        <dbReference type="Proteomes" id="UP000006052"/>
    </source>
</evidence>